<proteinExistence type="predicted"/>
<keyword evidence="3" id="KW-1185">Reference proteome</keyword>
<sequence length="311" mass="34323">MLRFWTAALVLGPLAVGGTASETPAAMPLLPVELNVGFTRRVFTQTNRNDLEAAFKMLARGVGHKRGFAVTVTTRFFDSPEEFRAAILDRSINLAVFDSLTYVALADRIHVTPVFVTVNHGSPLRRYSLVVRRDRGFRQLADLRGRDIVELQAPDLSLGHAWLLQLLLEQGFRSHAAFFRQVEEVGKPAAAVLPVFFGKRTAGLIDDLSFALMCELNPQVGEQLEALATSEPMVGSIVTVNDDCADQHGFRPVLIETLGELHTEPAGRQILTLFRIESLAPYVDAQLASVRQLLREQSRLQAALPAPENTE</sequence>
<dbReference type="eggNOG" id="COG3221">
    <property type="taxonomic scope" value="Bacteria"/>
</dbReference>
<dbReference type="EMBL" id="CP001032">
    <property type="protein sequence ID" value="ACB77406.1"/>
    <property type="molecule type" value="Genomic_DNA"/>
</dbReference>
<gene>
    <name evidence="2" type="ordered locus">Oter_4132</name>
</gene>
<dbReference type="OrthoDB" id="5343002at2"/>
<dbReference type="Gene3D" id="3.40.190.10">
    <property type="entry name" value="Periplasmic binding protein-like II"/>
    <property type="match status" value="2"/>
</dbReference>
<dbReference type="SUPFAM" id="SSF53850">
    <property type="entry name" value="Periplasmic binding protein-like II"/>
    <property type="match status" value="1"/>
</dbReference>
<evidence type="ECO:0000256" key="1">
    <source>
        <dbReference type="SAM" id="SignalP"/>
    </source>
</evidence>
<organism evidence="2 3">
    <name type="scientific">Opitutus terrae (strain DSM 11246 / JCM 15787 / PB90-1)</name>
    <dbReference type="NCBI Taxonomy" id="452637"/>
    <lineage>
        <taxon>Bacteria</taxon>
        <taxon>Pseudomonadati</taxon>
        <taxon>Verrucomicrobiota</taxon>
        <taxon>Opitutia</taxon>
        <taxon>Opitutales</taxon>
        <taxon>Opitutaceae</taxon>
        <taxon>Opitutus</taxon>
    </lineage>
</organism>
<accession>B2A070</accession>
<dbReference type="AlphaFoldDB" id="B2A070"/>
<feature type="chain" id="PRO_5002775069" evidence="1">
    <location>
        <begin position="21"/>
        <end position="311"/>
    </location>
</feature>
<dbReference type="Pfam" id="PF12974">
    <property type="entry name" value="Phosphonate-bd"/>
    <property type="match status" value="1"/>
</dbReference>
<dbReference type="Proteomes" id="UP000007013">
    <property type="component" value="Chromosome"/>
</dbReference>
<dbReference type="KEGG" id="ote:Oter_4132"/>
<feature type="signal peptide" evidence="1">
    <location>
        <begin position="1"/>
        <end position="20"/>
    </location>
</feature>
<keyword evidence="1" id="KW-0732">Signal</keyword>
<dbReference type="STRING" id="452637.Oter_4132"/>
<evidence type="ECO:0000313" key="2">
    <source>
        <dbReference type="EMBL" id="ACB77406.1"/>
    </source>
</evidence>
<reference evidence="2 3" key="1">
    <citation type="journal article" date="2011" name="J. Bacteriol.">
        <title>Genome sequence of the verrucomicrobium Opitutus terrae PB90-1, an abundant inhabitant of rice paddy soil ecosystems.</title>
        <authorList>
            <person name="van Passel M.W."/>
            <person name="Kant R."/>
            <person name="Palva A."/>
            <person name="Copeland A."/>
            <person name="Lucas S."/>
            <person name="Lapidus A."/>
            <person name="Glavina del Rio T."/>
            <person name="Pitluck S."/>
            <person name="Goltsman E."/>
            <person name="Clum A."/>
            <person name="Sun H."/>
            <person name="Schmutz J."/>
            <person name="Larimer F.W."/>
            <person name="Land M.L."/>
            <person name="Hauser L."/>
            <person name="Kyrpides N."/>
            <person name="Mikhailova N."/>
            <person name="Richardson P.P."/>
            <person name="Janssen P.H."/>
            <person name="de Vos W.M."/>
            <person name="Smidt H."/>
        </authorList>
    </citation>
    <scope>NUCLEOTIDE SEQUENCE [LARGE SCALE GENOMIC DNA]</scope>
    <source>
        <strain evidence="3">DSM 11246 / JCM 15787 / PB90-1</strain>
    </source>
</reference>
<protein>
    <submittedName>
        <fullName evidence="2">Putative PhnD (ABC-type phosphate/phosphonate transport system, periplasmic component) family protein</fullName>
    </submittedName>
</protein>
<dbReference type="RefSeq" id="WP_012376934.1">
    <property type="nucleotide sequence ID" value="NC_010571.1"/>
</dbReference>
<name>B2A070_OPITP</name>
<evidence type="ECO:0000313" key="3">
    <source>
        <dbReference type="Proteomes" id="UP000007013"/>
    </source>
</evidence>
<dbReference type="HOGENOM" id="CLU_076872_0_0_0"/>